<dbReference type="Proteomes" id="UP000694888">
    <property type="component" value="Unplaced"/>
</dbReference>
<evidence type="ECO:0000256" key="4">
    <source>
        <dbReference type="SAM" id="Phobius"/>
    </source>
</evidence>
<keyword evidence="7" id="KW-1185">Reference proteome</keyword>
<evidence type="ECO:0000256" key="2">
    <source>
        <dbReference type="ARBA" id="ARBA00022729"/>
    </source>
</evidence>
<reference evidence="8" key="1">
    <citation type="submission" date="2025-08" db="UniProtKB">
        <authorList>
            <consortium name="RefSeq"/>
        </authorList>
    </citation>
    <scope>IDENTIFICATION</scope>
</reference>
<keyword evidence="3" id="KW-1015">Disulfide bond</keyword>
<dbReference type="RefSeq" id="XP_012939510.1">
    <property type="nucleotide sequence ID" value="XM_013084056.2"/>
</dbReference>
<feature type="transmembrane region" description="Helical" evidence="4">
    <location>
        <begin position="199"/>
        <end position="222"/>
    </location>
</feature>
<evidence type="ECO:0000256" key="1">
    <source>
        <dbReference type="ARBA" id="ARBA00007932"/>
    </source>
</evidence>
<evidence type="ECO:0000259" key="6">
    <source>
        <dbReference type="Pfam" id="PF03024"/>
    </source>
</evidence>
<keyword evidence="4" id="KW-0472">Membrane</keyword>
<sequence length="223" mass="24942">MYVHFTDRPMSILAVLLLVCILRSPSVFATAEAGRRSPGSLMVDVSHDHHDDEEGLPPYDVDEVEKHECTYFYSDRFPEEEGGLVNCSWYTSKSCCKKSEATAVFSAMDPLYSASLLCRNYINYLMCFFCSPDQYKFYKSNQKVMVCPDYCDAMYEECKTAGFQKTLIGEEYSNGTAFCEAQNFDVVDSADCFEFDPNVFGSSVTPGPVLGLVFVAVAVLVLS</sequence>
<dbReference type="InterPro" id="IPR018143">
    <property type="entry name" value="Folate_rcpt-like"/>
</dbReference>
<accession>A0ABM1A2H3</accession>
<evidence type="ECO:0000256" key="5">
    <source>
        <dbReference type="SAM" id="SignalP"/>
    </source>
</evidence>
<protein>
    <submittedName>
        <fullName evidence="8">Uncharacterized protein LOC106012129</fullName>
    </submittedName>
</protein>
<evidence type="ECO:0000313" key="7">
    <source>
        <dbReference type="Proteomes" id="UP000694888"/>
    </source>
</evidence>
<feature type="domain" description="Folate receptor-like" evidence="6">
    <location>
        <begin position="73"/>
        <end position="181"/>
    </location>
</feature>
<dbReference type="PANTHER" id="PTHR10517:SF28">
    <property type="entry name" value="COILIN"/>
    <property type="match status" value="1"/>
</dbReference>
<keyword evidence="2 5" id="KW-0732">Signal</keyword>
<dbReference type="GeneID" id="106012129"/>
<evidence type="ECO:0000256" key="3">
    <source>
        <dbReference type="ARBA" id="ARBA00023157"/>
    </source>
</evidence>
<evidence type="ECO:0000313" key="8">
    <source>
        <dbReference type="RefSeq" id="XP_012939510.1"/>
    </source>
</evidence>
<dbReference type="Pfam" id="PF03024">
    <property type="entry name" value="Folate_rec"/>
    <property type="match status" value="1"/>
</dbReference>
<proteinExistence type="inferred from homology"/>
<name>A0ABM1A2H3_APLCA</name>
<dbReference type="PANTHER" id="PTHR10517">
    <property type="entry name" value="FOLATE RECEPTOR"/>
    <property type="match status" value="1"/>
</dbReference>
<feature type="signal peptide" evidence="5">
    <location>
        <begin position="1"/>
        <end position="29"/>
    </location>
</feature>
<gene>
    <name evidence="8" type="primary">LOC106012129</name>
</gene>
<keyword evidence="4" id="KW-0812">Transmembrane</keyword>
<keyword evidence="4" id="KW-1133">Transmembrane helix</keyword>
<feature type="chain" id="PRO_5045980264" evidence="5">
    <location>
        <begin position="30"/>
        <end position="223"/>
    </location>
</feature>
<comment type="similarity">
    <text evidence="1">Belongs to the folate receptor family.</text>
</comment>
<organism evidence="7 8">
    <name type="scientific">Aplysia californica</name>
    <name type="common">California sea hare</name>
    <dbReference type="NCBI Taxonomy" id="6500"/>
    <lineage>
        <taxon>Eukaryota</taxon>
        <taxon>Metazoa</taxon>
        <taxon>Spiralia</taxon>
        <taxon>Lophotrochozoa</taxon>
        <taxon>Mollusca</taxon>
        <taxon>Gastropoda</taxon>
        <taxon>Heterobranchia</taxon>
        <taxon>Euthyneura</taxon>
        <taxon>Tectipleura</taxon>
        <taxon>Aplysiida</taxon>
        <taxon>Aplysioidea</taxon>
        <taxon>Aplysiidae</taxon>
        <taxon>Aplysia</taxon>
    </lineage>
</organism>
<dbReference type="InterPro" id="IPR004269">
    <property type="entry name" value="Folate_rcpt"/>
</dbReference>